<proteinExistence type="predicted"/>
<sequence length="140" mass="15372">MPSQRNIDALTEHINQKFPAFLSENGIPAAPASIHYDAYGQAQFPADYPYAAQLKQALQDNPGMERELSTVTALNEFKNALDESQPFQQEYAAASSQAAIDKVIAKYAQLFSNDQQSSSSMLIFDDSGQMRIASTTKMAT</sequence>
<dbReference type="Proteomes" id="UP000198290">
    <property type="component" value="Chromosome"/>
</dbReference>
<dbReference type="KEGG" id="amah:DLM_1603"/>
<keyword evidence="2" id="KW-1185">Reference proteome</keyword>
<reference evidence="1 2" key="2">
    <citation type="journal article" date="2017" name="Genome Announc.">
        <title>Draft genome sequence of Aquitalea magnusonii strain H3, a plant growth-promoting bacterium of duckweed Lemna minor.</title>
        <authorList>
            <person name="Ishizawa H."/>
            <person name="Kuroda M."/>
            <person name="Ike M."/>
        </authorList>
    </citation>
    <scope>NUCLEOTIDE SEQUENCE [LARGE SCALE GENOMIC DNA]</scope>
    <source>
        <strain evidence="1 2">H3</strain>
    </source>
</reference>
<accession>A0A3G9GGJ3</accession>
<name>A0A3G9GGJ3_9NEIS</name>
<evidence type="ECO:0000313" key="2">
    <source>
        <dbReference type="Proteomes" id="UP000198290"/>
    </source>
</evidence>
<reference evidence="2" key="3">
    <citation type="journal article" date="2017" name="Plant Physiol. Biochem.">
        <title>Differential oxidative and antioxidative response of duckweed Lemna minor toward plant growth promoting/inhibiting bacteria.</title>
        <authorList>
            <person name="Ishizawa H."/>
            <person name="Kuroda M."/>
            <person name="Morikawa M."/>
            <person name="Ike M."/>
        </authorList>
    </citation>
    <scope>NUCLEOTIDE SEQUENCE [LARGE SCALE GENOMIC DNA]</scope>
    <source>
        <strain evidence="2">H3</strain>
    </source>
</reference>
<protein>
    <submittedName>
        <fullName evidence="1">Uncharacterized protein</fullName>
    </submittedName>
</protein>
<evidence type="ECO:0000313" key="1">
    <source>
        <dbReference type="EMBL" id="BBF85222.1"/>
    </source>
</evidence>
<dbReference type="EMBL" id="AP018823">
    <property type="protein sequence ID" value="BBF85222.1"/>
    <property type="molecule type" value="Genomic_DNA"/>
</dbReference>
<dbReference type="AlphaFoldDB" id="A0A3G9GGJ3"/>
<organism evidence="1 2">
    <name type="scientific">Aquitalea magnusonii</name>
    <dbReference type="NCBI Taxonomy" id="332411"/>
    <lineage>
        <taxon>Bacteria</taxon>
        <taxon>Pseudomonadati</taxon>
        <taxon>Pseudomonadota</taxon>
        <taxon>Betaproteobacteria</taxon>
        <taxon>Neisseriales</taxon>
        <taxon>Chromobacteriaceae</taxon>
        <taxon>Aquitalea</taxon>
    </lineage>
</organism>
<gene>
    <name evidence="1" type="ORF">DLM_1603</name>
</gene>
<reference evidence="2" key="1">
    <citation type="journal article" date="2017" name="Biotechnol. Biofuels">
        <title>Evaluation of environmental bacterial communities as a factor affecting the growth of duckweed Lemna minor.</title>
        <authorList>
            <person name="Ishizawa H."/>
            <person name="Kuroda M."/>
            <person name="Morikawa M."/>
            <person name="Ike M."/>
        </authorList>
    </citation>
    <scope>NUCLEOTIDE SEQUENCE [LARGE SCALE GENOMIC DNA]</scope>
    <source>
        <strain evidence="2">H3</strain>
    </source>
</reference>